<feature type="transmembrane region" description="Helical" evidence="5">
    <location>
        <begin position="169"/>
        <end position="190"/>
    </location>
</feature>
<feature type="transmembrane region" description="Helical" evidence="5">
    <location>
        <begin position="134"/>
        <end position="157"/>
    </location>
</feature>
<name>A0A517YH95_9BACT</name>
<dbReference type="InterPro" id="IPR036259">
    <property type="entry name" value="MFS_trans_sf"/>
</dbReference>
<evidence type="ECO:0000256" key="4">
    <source>
        <dbReference type="ARBA" id="ARBA00023136"/>
    </source>
</evidence>
<feature type="transmembrane region" description="Helical" evidence="5">
    <location>
        <begin position="416"/>
        <end position="439"/>
    </location>
</feature>
<keyword evidence="2 5" id="KW-0812">Transmembrane</keyword>
<dbReference type="InterPro" id="IPR011701">
    <property type="entry name" value="MFS"/>
</dbReference>
<dbReference type="AlphaFoldDB" id="A0A517YH95"/>
<dbReference type="PANTHER" id="PTHR23508">
    <property type="entry name" value="CARBOXYLIC ACID TRANSPORTER PROTEIN HOMOLOG"/>
    <property type="match status" value="1"/>
</dbReference>
<dbReference type="PROSITE" id="PS00217">
    <property type="entry name" value="SUGAR_TRANSPORT_2"/>
    <property type="match status" value="1"/>
</dbReference>
<keyword evidence="3 5" id="KW-1133">Transmembrane helix</keyword>
<feature type="transmembrane region" description="Helical" evidence="5">
    <location>
        <begin position="392"/>
        <end position="410"/>
    </location>
</feature>
<dbReference type="Gene3D" id="1.20.1250.20">
    <property type="entry name" value="MFS general substrate transporter like domains"/>
    <property type="match status" value="2"/>
</dbReference>
<dbReference type="OrthoDB" id="9787026at2"/>
<keyword evidence="8" id="KW-1185">Reference proteome</keyword>
<feature type="transmembrane region" description="Helical" evidence="5">
    <location>
        <begin position="24"/>
        <end position="42"/>
    </location>
</feature>
<feature type="transmembrane region" description="Helical" evidence="5">
    <location>
        <begin position="268"/>
        <end position="288"/>
    </location>
</feature>
<dbReference type="PROSITE" id="PS50850">
    <property type="entry name" value="MFS"/>
    <property type="match status" value="1"/>
</dbReference>
<dbReference type="GO" id="GO:0005886">
    <property type="term" value="C:plasma membrane"/>
    <property type="evidence" value="ECO:0007669"/>
    <property type="project" value="TreeGrafter"/>
</dbReference>
<feature type="transmembrane region" description="Helical" evidence="5">
    <location>
        <begin position="365"/>
        <end position="385"/>
    </location>
</feature>
<dbReference type="GO" id="GO:0046943">
    <property type="term" value="F:carboxylic acid transmembrane transporter activity"/>
    <property type="evidence" value="ECO:0007669"/>
    <property type="project" value="TreeGrafter"/>
</dbReference>
<dbReference type="KEGG" id="aagg:ETAA8_47150"/>
<feature type="transmembrane region" description="Helical" evidence="5">
    <location>
        <begin position="108"/>
        <end position="128"/>
    </location>
</feature>
<accession>A0A517YH95</accession>
<organism evidence="7 8">
    <name type="scientific">Anatilimnocola aggregata</name>
    <dbReference type="NCBI Taxonomy" id="2528021"/>
    <lineage>
        <taxon>Bacteria</taxon>
        <taxon>Pseudomonadati</taxon>
        <taxon>Planctomycetota</taxon>
        <taxon>Planctomycetia</taxon>
        <taxon>Pirellulales</taxon>
        <taxon>Pirellulaceae</taxon>
        <taxon>Anatilimnocola</taxon>
    </lineage>
</organism>
<evidence type="ECO:0000256" key="2">
    <source>
        <dbReference type="ARBA" id="ARBA00022692"/>
    </source>
</evidence>
<evidence type="ECO:0000256" key="5">
    <source>
        <dbReference type="SAM" id="Phobius"/>
    </source>
</evidence>
<sequence length="516" mass="57015">MHGFEEAGPAKPDDPNDNRPWYKLLTRYHWFVLIVAALGWLFDCLDQQLFILARPQAMAELLQHLKPDPVAFKFWTQTGGDIATSVFIAGWATGGLIFGMLGDRIGRARTMVITILLYSLCTGLSSLSQTVYDFAFYRFLTGLGVGGEFAVGVALVAEVMPSKARPFALSLLQALSAFGNISAALINWQLGLMEGEGLESISFLPSFLATPWRIMFLIGALPALLALVIRRRLKEPEQWEKASKGGVVEKQLGSYSELFSHPVWRKHALFGLMLACSGVIGLWAVGFYTPDLIRQVQTKPLTEAVYQREIAAAKAASDATRVQNLETIHQLWVANKEAETPTDLLDIKKIIDAEVRRDLTKYQSLTSIAINIGAFCGMFGFGYLSHFIGRKPTFAIALLAAFGTTIYVFLTLQHMWQIFVLVPIMGFCQLSLFGGYAIYFPELFPTRLRSTGTSFCYNVGRFVAALGPVVKIGLNALFANYDEPLRYAGATMCAVFLIGLFALPFLPETNGKPLPE</sequence>
<protein>
    <submittedName>
        <fullName evidence="7">Niacin/nicotinamide transporter NaiP</fullName>
    </submittedName>
</protein>
<gene>
    <name evidence="7" type="primary">naiP</name>
    <name evidence="7" type="ORF">ETAA8_47150</name>
</gene>
<proteinExistence type="predicted"/>
<dbReference type="InterPro" id="IPR005829">
    <property type="entry name" value="Sugar_transporter_CS"/>
</dbReference>
<evidence type="ECO:0000313" key="8">
    <source>
        <dbReference type="Proteomes" id="UP000315017"/>
    </source>
</evidence>
<comment type="subcellular location">
    <subcellularLocation>
        <location evidence="1">Membrane</location>
        <topology evidence="1">Multi-pass membrane protein</topology>
    </subcellularLocation>
</comment>
<dbReference type="RefSeq" id="WP_145093643.1">
    <property type="nucleotide sequence ID" value="NZ_CP036274.1"/>
</dbReference>
<dbReference type="InterPro" id="IPR020846">
    <property type="entry name" value="MFS_dom"/>
</dbReference>
<reference evidence="7 8" key="1">
    <citation type="submission" date="2019-02" db="EMBL/GenBank/DDBJ databases">
        <title>Deep-cultivation of Planctomycetes and their phenomic and genomic characterization uncovers novel biology.</title>
        <authorList>
            <person name="Wiegand S."/>
            <person name="Jogler M."/>
            <person name="Boedeker C."/>
            <person name="Pinto D."/>
            <person name="Vollmers J."/>
            <person name="Rivas-Marin E."/>
            <person name="Kohn T."/>
            <person name="Peeters S.H."/>
            <person name="Heuer A."/>
            <person name="Rast P."/>
            <person name="Oberbeckmann S."/>
            <person name="Bunk B."/>
            <person name="Jeske O."/>
            <person name="Meyerdierks A."/>
            <person name="Storesund J.E."/>
            <person name="Kallscheuer N."/>
            <person name="Luecker S."/>
            <person name="Lage O.M."/>
            <person name="Pohl T."/>
            <person name="Merkel B.J."/>
            <person name="Hornburger P."/>
            <person name="Mueller R.-W."/>
            <person name="Bruemmer F."/>
            <person name="Labrenz M."/>
            <person name="Spormann A.M."/>
            <person name="Op den Camp H."/>
            <person name="Overmann J."/>
            <person name="Amann R."/>
            <person name="Jetten M.S.M."/>
            <person name="Mascher T."/>
            <person name="Medema M.H."/>
            <person name="Devos D.P."/>
            <person name="Kaster A.-K."/>
            <person name="Ovreas L."/>
            <person name="Rohde M."/>
            <person name="Galperin M.Y."/>
            <person name="Jogler C."/>
        </authorList>
    </citation>
    <scope>NUCLEOTIDE SEQUENCE [LARGE SCALE GENOMIC DNA]</scope>
    <source>
        <strain evidence="7 8">ETA_A8</strain>
    </source>
</reference>
<keyword evidence="4 5" id="KW-0472">Membrane</keyword>
<evidence type="ECO:0000259" key="6">
    <source>
        <dbReference type="PROSITE" id="PS50850"/>
    </source>
</evidence>
<dbReference type="Pfam" id="PF07690">
    <property type="entry name" value="MFS_1"/>
    <property type="match status" value="2"/>
</dbReference>
<feature type="transmembrane region" description="Helical" evidence="5">
    <location>
        <begin position="82"/>
        <end position="101"/>
    </location>
</feature>
<dbReference type="PANTHER" id="PTHR23508:SF10">
    <property type="entry name" value="CARBOXYLIC ACID TRANSPORTER PROTEIN HOMOLOG"/>
    <property type="match status" value="1"/>
</dbReference>
<evidence type="ECO:0000256" key="3">
    <source>
        <dbReference type="ARBA" id="ARBA00022989"/>
    </source>
</evidence>
<dbReference type="SUPFAM" id="SSF103473">
    <property type="entry name" value="MFS general substrate transporter"/>
    <property type="match status" value="1"/>
</dbReference>
<feature type="domain" description="Major facilitator superfamily (MFS) profile" evidence="6">
    <location>
        <begin position="32"/>
        <end position="511"/>
    </location>
</feature>
<dbReference type="EMBL" id="CP036274">
    <property type="protein sequence ID" value="QDU29600.1"/>
    <property type="molecule type" value="Genomic_DNA"/>
</dbReference>
<dbReference type="Proteomes" id="UP000315017">
    <property type="component" value="Chromosome"/>
</dbReference>
<evidence type="ECO:0000256" key="1">
    <source>
        <dbReference type="ARBA" id="ARBA00004141"/>
    </source>
</evidence>
<feature type="transmembrane region" description="Helical" evidence="5">
    <location>
        <begin position="210"/>
        <end position="229"/>
    </location>
</feature>
<feature type="transmembrane region" description="Helical" evidence="5">
    <location>
        <begin position="487"/>
        <end position="506"/>
    </location>
</feature>
<evidence type="ECO:0000313" key="7">
    <source>
        <dbReference type="EMBL" id="QDU29600.1"/>
    </source>
</evidence>